<evidence type="ECO:0000313" key="5">
    <source>
        <dbReference type="Proteomes" id="UP000183868"/>
    </source>
</evidence>
<dbReference type="PROSITE" id="PS50005">
    <property type="entry name" value="TPR"/>
    <property type="match status" value="1"/>
</dbReference>
<dbReference type="InterPro" id="IPR019734">
    <property type="entry name" value="TPR_rpt"/>
</dbReference>
<dbReference type="InterPro" id="IPR011990">
    <property type="entry name" value="TPR-like_helical_dom_sf"/>
</dbReference>
<dbReference type="AlphaFoldDB" id="H1XNH0"/>
<organism evidence="3 4">
    <name type="scientific">Caldithrix abyssi DSM 13497</name>
    <dbReference type="NCBI Taxonomy" id="880073"/>
    <lineage>
        <taxon>Bacteria</taxon>
        <taxon>Pseudomonadati</taxon>
        <taxon>Calditrichota</taxon>
        <taxon>Calditrichia</taxon>
        <taxon>Calditrichales</taxon>
        <taxon>Calditrichaceae</taxon>
        <taxon>Caldithrix</taxon>
    </lineage>
</organism>
<dbReference type="HOGENOM" id="CLU_549455_0_0_0"/>
<accession>H1XNH0</accession>
<sequence precursor="true">MDRKRLIFLIVWGFFWVGLAPGQDLAKRYNQMDFAGIVRELHEVSPDSLTLEQQLLLAESQARLGDGGNALTGLQRLLAESPEDDRILTSAGIVYHSMGKFTLSETCLTRALELNPRNSKALLTRSMLLLYLRRFSEAEASFRQADKADPGLRQTRLFQRIGSELYSATQRPADMRRHFEYLEDYYASQNDAEKSAKYRRKIRLLAAANDQLLYRVQSHAERVELPLVDFAPGVYYKCLLLPRDGKTYRILLDTGNAVGWTIHHPDLLTLLENRFGGEQNVATGSLEKNLKSRELLTVSLDLGDCKMTYLLGLFFKKPRENYFDANLNPIFIRNRVVTLDFVHNKFLLRSKAQFDRDLAAEPLHSLVKLPFYGYEWPFVPVEVNGYAPALAMIETGAEDLSLKEAFARFIHLPLTPATRVWGDRKLSYYEASEVSVQFGPHILYRPRVEIWPRRFYDRITGLYDQVMIGPYALHERFIISFDPFENVVVIQTARRD</sequence>
<keyword evidence="4" id="KW-1185">Reference proteome</keyword>
<dbReference type="RefSeq" id="WP_006929395.1">
    <property type="nucleotide sequence ID" value="NZ_CM001402.1"/>
</dbReference>
<protein>
    <submittedName>
        <fullName evidence="2">TPR repeat-containing protein</fullName>
    </submittedName>
    <submittedName>
        <fullName evidence="3">Tetratricopeptide TPR_1 repeat-containing protein</fullName>
    </submittedName>
</protein>
<dbReference type="EMBL" id="CP018099">
    <property type="protein sequence ID" value="APF18103.1"/>
    <property type="molecule type" value="Genomic_DNA"/>
</dbReference>
<reference evidence="3 4" key="1">
    <citation type="submission" date="2011-09" db="EMBL/GenBank/DDBJ databases">
        <title>The permanent draft genome of Caldithrix abyssi DSM 13497.</title>
        <authorList>
            <consortium name="US DOE Joint Genome Institute (JGI-PGF)"/>
            <person name="Lucas S."/>
            <person name="Han J."/>
            <person name="Lapidus A."/>
            <person name="Bruce D."/>
            <person name="Goodwin L."/>
            <person name="Pitluck S."/>
            <person name="Peters L."/>
            <person name="Kyrpides N."/>
            <person name="Mavromatis K."/>
            <person name="Ivanova N."/>
            <person name="Mikhailova N."/>
            <person name="Chertkov O."/>
            <person name="Detter J.C."/>
            <person name="Tapia R."/>
            <person name="Han C."/>
            <person name="Land M."/>
            <person name="Hauser L."/>
            <person name="Markowitz V."/>
            <person name="Cheng J.-F."/>
            <person name="Hugenholtz P."/>
            <person name="Woyke T."/>
            <person name="Wu D."/>
            <person name="Spring S."/>
            <person name="Brambilla E."/>
            <person name="Klenk H.-P."/>
            <person name="Eisen J.A."/>
        </authorList>
    </citation>
    <scope>NUCLEOTIDE SEQUENCE [LARGE SCALE GENOMIC DNA]</scope>
    <source>
        <strain evidence="3 4">DSM 13497</strain>
    </source>
</reference>
<evidence type="ECO:0000313" key="3">
    <source>
        <dbReference type="EMBL" id="EHO42141.1"/>
    </source>
</evidence>
<dbReference type="SUPFAM" id="SSF48452">
    <property type="entry name" value="TPR-like"/>
    <property type="match status" value="1"/>
</dbReference>
<dbReference type="EMBL" id="CM001402">
    <property type="protein sequence ID" value="EHO42141.1"/>
    <property type="molecule type" value="Genomic_DNA"/>
</dbReference>
<name>H1XNH0_CALAY</name>
<evidence type="ECO:0000313" key="4">
    <source>
        <dbReference type="Proteomes" id="UP000004671"/>
    </source>
</evidence>
<dbReference type="Proteomes" id="UP000004671">
    <property type="component" value="Chromosome"/>
</dbReference>
<dbReference type="Gene3D" id="1.25.40.10">
    <property type="entry name" value="Tetratricopeptide repeat domain"/>
    <property type="match status" value="1"/>
</dbReference>
<proteinExistence type="predicted"/>
<dbReference type="InParanoid" id="H1XNH0"/>
<gene>
    <name evidence="2" type="ORF">Cabys_1354</name>
    <name evidence="3" type="ORF">Calab_2531</name>
</gene>
<dbReference type="SMART" id="SM00028">
    <property type="entry name" value="TPR"/>
    <property type="match status" value="3"/>
</dbReference>
<dbReference type="PaxDb" id="880073-Calab_2531"/>
<dbReference type="Pfam" id="PF13181">
    <property type="entry name" value="TPR_8"/>
    <property type="match status" value="2"/>
</dbReference>
<reference evidence="2 5" key="2">
    <citation type="submission" date="2016-11" db="EMBL/GenBank/DDBJ databases">
        <title>Genomic analysis of Caldithrix abyssi and proposal of a novel bacterial phylum Caldithrichaeota.</title>
        <authorList>
            <person name="Kublanov I."/>
            <person name="Sigalova O."/>
            <person name="Gavrilov S."/>
            <person name="Lebedinsky A."/>
            <person name="Ivanova N."/>
            <person name="Daum C."/>
            <person name="Reddy T."/>
            <person name="Klenk H.P."/>
            <person name="Goker M."/>
            <person name="Reva O."/>
            <person name="Miroshnichenko M."/>
            <person name="Kyprides N."/>
            <person name="Woyke T."/>
            <person name="Gelfand M."/>
        </authorList>
    </citation>
    <scope>NUCLEOTIDE SEQUENCE [LARGE SCALE GENOMIC DNA]</scope>
    <source>
        <strain evidence="2 5">LF13</strain>
    </source>
</reference>
<dbReference type="Proteomes" id="UP000183868">
    <property type="component" value="Chromosome"/>
</dbReference>
<keyword evidence="1" id="KW-0802">TPR repeat</keyword>
<dbReference type="STRING" id="880073.Cabys_1354"/>
<feature type="repeat" description="TPR" evidence="1">
    <location>
        <begin position="85"/>
        <end position="118"/>
    </location>
</feature>
<dbReference type="KEGG" id="caby:Cabys_1354"/>
<evidence type="ECO:0000313" key="2">
    <source>
        <dbReference type="EMBL" id="APF18103.1"/>
    </source>
</evidence>
<evidence type="ECO:0000256" key="1">
    <source>
        <dbReference type="PROSITE-ProRule" id="PRU00339"/>
    </source>
</evidence>